<dbReference type="RefSeq" id="WP_109636540.1">
    <property type="nucleotide sequence ID" value="NZ_QGHB01000004.1"/>
</dbReference>
<dbReference type="EMBL" id="QGHB01000004">
    <property type="protein sequence ID" value="PWK86873.1"/>
    <property type="molecule type" value="Genomic_DNA"/>
</dbReference>
<accession>A0A316I1K4</accession>
<dbReference type="AlphaFoldDB" id="A0A316I1K4"/>
<name>A0A316I1K4_9PSEU</name>
<comment type="caution">
    <text evidence="1">The sequence shown here is derived from an EMBL/GenBank/DDBJ whole genome shotgun (WGS) entry which is preliminary data.</text>
</comment>
<evidence type="ECO:0000313" key="2">
    <source>
        <dbReference type="Proteomes" id="UP000246005"/>
    </source>
</evidence>
<sequence>MQILNGDLLRWMMASMDGLLDEPVTLQMSARVWAGIDAGVDNVVSLAAQDGDEQVMCIGQTIRQAGWDQVPWVNGDWPPMNQIISIRLTRAQWRFAADEAQKGIAVYQELHDDQSAQLCRDALAVIEAAAV</sequence>
<reference evidence="1 2" key="1">
    <citation type="submission" date="2018-05" db="EMBL/GenBank/DDBJ databases">
        <title>Genomic Encyclopedia of Type Strains, Phase IV (KMG-IV): sequencing the most valuable type-strain genomes for metagenomic binning, comparative biology and taxonomic classification.</title>
        <authorList>
            <person name="Goeker M."/>
        </authorList>
    </citation>
    <scope>NUCLEOTIDE SEQUENCE [LARGE SCALE GENOMIC DNA]</scope>
    <source>
        <strain evidence="1 2">DSM 45480</strain>
    </source>
</reference>
<evidence type="ECO:0000313" key="1">
    <source>
        <dbReference type="EMBL" id="PWK86873.1"/>
    </source>
</evidence>
<protein>
    <submittedName>
        <fullName evidence="1">Uncharacterized protein</fullName>
    </submittedName>
</protein>
<organism evidence="1 2">
    <name type="scientific">Lentzea atacamensis</name>
    <dbReference type="NCBI Taxonomy" id="531938"/>
    <lineage>
        <taxon>Bacteria</taxon>
        <taxon>Bacillati</taxon>
        <taxon>Actinomycetota</taxon>
        <taxon>Actinomycetes</taxon>
        <taxon>Pseudonocardiales</taxon>
        <taxon>Pseudonocardiaceae</taxon>
        <taxon>Lentzea</taxon>
    </lineage>
</organism>
<gene>
    <name evidence="1" type="ORF">C8D88_10434</name>
</gene>
<dbReference type="Proteomes" id="UP000246005">
    <property type="component" value="Unassembled WGS sequence"/>
</dbReference>
<proteinExistence type="predicted"/>